<keyword evidence="1" id="KW-1133">Transmembrane helix</keyword>
<feature type="transmembrane region" description="Helical" evidence="1">
    <location>
        <begin position="281"/>
        <end position="303"/>
    </location>
</feature>
<feature type="transmembrane region" description="Helical" evidence="1">
    <location>
        <begin position="237"/>
        <end position="260"/>
    </location>
</feature>
<feature type="transmembrane region" description="Helical" evidence="1">
    <location>
        <begin position="61"/>
        <end position="81"/>
    </location>
</feature>
<dbReference type="EMBL" id="JBITLE010000004">
    <property type="protein sequence ID" value="MFI7263507.1"/>
    <property type="molecule type" value="Genomic_DNA"/>
</dbReference>
<name>A0ABW7ZNG7_9ACTN</name>
<dbReference type="Proteomes" id="UP001612812">
    <property type="component" value="Unassembled WGS sequence"/>
</dbReference>
<keyword evidence="1" id="KW-0472">Membrane</keyword>
<evidence type="ECO:0000313" key="3">
    <source>
        <dbReference type="Proteomes" id="UP001612812"/>
    </source>
</evidence>
<evidence type="ECO:0000256" key="1">
    <source>
        <dbReference type="SAM" id="Phobius"/>
    </source>
</evidence>
<feature type="transmembrane region" description="Helical" evidence="1">
    <location>
        <begin position="93"/>
        <end position="121"/>
    </location>
</feature>
<comment type="caution">
    <text evidence="2">The sequence shown here is derived from an EMBL/GenBank/DDBJ whole genome shotgun (WGS) entry which is preliminary data.</text>
</comment>
<feature type="transmembrane region" description="Helical" evidence="1">
    <location>
        <begin position="198"/>
        <end position="217"/>
    </location>
</feature>
<protein>
    <submittedName>
        <fullName evidence="2">Uncharacterized protein</fullName>
    </submittedName>
</protein>
<proteinExistence type="predicted"/>
<accession>A0ABW7ZNG7</accession>
<reference evidence="2 3" key="1">
    <citation type="submission" date="2024-10" db="EMBL/GenBank/DDBJ databases">
        <title>The Natural Products Discovery Center: Release of the First 8490 Sequenced Strains for Exploring Actinobacteria Biosynthetic Diversity.</title>
        <authorList>
            <person name="Kalkreuter E."/>
            <person name="Kautsar S.A."/>
            <person name="Yang D."/>
            <person name="Bader C.D."/>
            <person name="Teijaro C.N."/>
            <person name="Fluegel L."/>
            <person name="Davis C.M."/>
            <person name="Simpson J.R."/>
            <person name="Lauterbach L."/>
            <person name="Steele A.D."/>
            <person name="Gui C."/>
            <person name="Meng S."/>
            <person name="Li G."/>
            <person name="Viehrig K."/>
            <person name="Ye F."/>
            <person name="Su P."/>
            <person name="Kiefer A.F."/>
            <person name="Nichols A."/>
            <person name="Cepeda A.J."/>
            <person name="Yan W."/>
            <person name="Fan B."/>
            <person name="Jiang Y."/>
            <person name="Adhikari A."/>
            <person name="Zheng C.-J."/>
            <person name="Schuster L."/>
            <person name="Cowan T.M."/>
            <person name="Smanski M.J."/>
            <person name="Chevrette M.G."/>
            <person name="De Carvalho L.P.S."/>
            <person name="Shen B."/>
        </authorList>
    </citation>
    <scope>NUCLEOTIDE SEQUENCE [LARGE SCALE GENOMIC DNA]</scope>
    <source>
        <strain evidence="2 3">NPDC049845</strain>
    </source>
</reference>
<gene>
    <name evidence="2" type="ORF">ACIBP4_14570</name>
</gene>
<evidence type="ECO:0000313" key="2">
    <source>
        <dbReference type="EMBL" id="MFI7263507.1"/>
    </source>
</evidence>
<dbReference type="RefSeq" id="WP_396769250.1">
    <property type="nucleotide sequence ID" value="NZ_JBITLA010000004.1"/>
</dbReference>
<feature type="transmembrane region" description="Helical" evidence="1">
    <location>
        <begin position="323"/>
        <end position="341"/>
    </location>
</feature>
<keyword evidence="3" id="KW-1185">Reference proteome</keyword>
<organism evidence="2 3">
    <name type="scientific">Micromonospora maritima</name>
    <dbReference type="NCBI Taxonomy" id="986711"/>
    <lineage>
        <taxon>Bacteria</taxon>
        <taxon>Bacillati</taxon>
        <taxon>Actinomycetota</taxon>
        <taxon>Actinomycetes</taxon>
        <taxon>Micromonosporales</taxon>
        <taxon>Micromonosporaceae</taxon>
        <taxon>Micromonospora</taxon>
    </lineage>
</organism>
<keyword evidence="1" id="KW-0812">Transmembrane</keyword>
<sequence length="353" mass="36942">MTTALLAPTRHRSRTAPLAAGWLALWGVLALISTRTGTGYPFGAGDRDSEANLLRLVPASAGPPLFAAVLLTAGVVALAMSGPAAHPSRPLRVLLLGYGWAVAFVLAVVVPDTRVLIMLGYAPILLLGAPFGWPPVDYSDVFTWTLLCKGAAMAGGVLLGLAVLGWQRRTAGACAVCGRDGADRGWTTPAAAARWGRWAAWTAAVIPTLYALTRFAWAAGVPLGISRDFLDEMHRTGLVWAGAGLGACAVVGAVLTLGLVRPWGERFPGWMVGLAGRRVPVALALVPATLVALSVTAGSLGLLTAHRFWELVGGLSVTTLPMLLWPLWGIALGAAAYAYLLRRRGGCRRCGRD</sequence>
<feature type="transmembrane region" description="Helical" evidence="1">
    <location>
        <begin position="141"/>
        <end position="164"/>
    </location>
</feature>